<dbReference type="AlphaFoldDB" id="K0S7I2"/>
<organism evidence="2 3">
    <name type="scientific">Thalassiosira oceanica</name>
    <name type="common">Marine diatom</name>
    <dbReference type="NCBI Taxonomy" id="159749"/>
    <lineage>
        <taxon>Eukaryota</taxon>
        <taxon>Sar</taxon>
        <taxon>Stramenopiles</taxon>
        <taxon>Ochrophyta</taxon>
        <taxon>Bacillariophyta</taxon>
        <taxon>Coscinodiscophyceae</taxon>
        <taxon>Thalassiosirophycidae</taxon>
        <taxon>Thalassiosirales</taxon>
        <taxon>Thalassiosiraceae</taxon>
        <taxon>Thalassiosira</taxon>
    </lineage>
</organism>
<dbReference type="Proteomes" id="UP000266841">
    <property type="component" value="Unassembled WGS sequence"/>
</dbReference>
<name>K0S7I2_THAOC</name>
<accession>K0S7I2</accession>
<feature type="compositionally biased region" description="Basic and acidic residues" evidence="1">
    <location>
        <begin position="1"/>
        <end position="10"/>
    </location>
</feature>
<feature type="non-terminal residue" evidence="2">
    <location>
        <position position="93"/>
    </location>
</feature>
<keyword evidence="3" id="KW-1185">Reference proteome</keyword>
<reference evidence="2 3" key="1">
    <citation type="journal article" date="2012" name="Genome Biol.">
        <title>Genome and low-iron response of an oceanic diatom adapted to chronic iron limitation.</title>
        <authorList>
            <person name="Lommer M."/>
            <person name="Specht M."/>
            <person name="Roy A.S."/>
            <person name="Kraemer L."/>
            <person name="Andreson R."/>
            <person name="Gutowska M.A."/>
            <person name="Wolf J."/>
            <person name="Bergner S.V."/>
            <person name="Schilhabel M.B."/>
            <person name="Klostermeier U.C."/>
            <person name="Beiko R.G."/>
            <person name="Rosenstiel P."/>
            <person name="Hippler M."/>
            <person name="Laroche J."/>
        </authorList>
    </citation>
    <scope>NUCLEOTIDE SEQUENCE [LARGE SCALE GENOMIC DNA]</scope>
    <source>
        <strain evidence="2 3">CCMP1005</strain>
    </source>
</reference>
<feature type="region of interest" description="Disordered" evidence="1">
    <location>
        <begin position="41"/>
        <end position="93"/>
    </location>
</feature>
<sequence length="93" mass="8722">MTLDEAEGRKAAGGAAAAGTNGARNGAANDAAAGDAVGIAGHANAPTNANRAGRPAASNPYASAAPSVPRPVPRTAVDPTAAGAVRAQDAHGA</sequence>
<gene>
    <name evidence="2" type="ORF">THAOC_23152</name>
</gene>
<feature type="compositionally biased region" description="Low complexity" evidence="1">
    <location>
        <begin position="55"/>
        <end position="77"/>
    </location>
</feature>
<proteinExistence type="predicted"/>
<evidence type="ECO:0000313" key="3">
    <source>
        <dbReference type="Proteomes" id="UP000266841"/>
    </source>
</evidence>
<evidence type="ECO:0000313" key="2">
    <source>
        <dbReference type="EMBL" id="EJK56871.1"/>
    </source>
</evidence>
<evidence type="ECO:0008006" key="4">
    <source>
        <dbReference type="Google" id="ProtNLM"/>
    </source>
</evidence>
<evidence type="ECO:0000256" key="1">
    <source>
        <dbReference type="SAM" id="MobiDB-lite"/>
    </source>
</evidence>
<comment type="caution">
    <text evidence="2">The sequence shown here is derived from an EMBL/GenBank/DDBJ whole genome shotgun (WGS) entry which is preliminary data.</text>
</comment>
<dbReference type="EMBL" id="AGNL01030267">
    <property type="protein sequence ID" value="EJK56871.1"/>
    <property type="molecule type" value="Genomic_DNA"/>
</dbReference>
<feature type="region of interest" description="Disordered" evidence="1">
    <location>
        <begin position="1"/>
        <end position="29"/>
    </location>
</feature>
<feature type="compositionally biased region" description="Low complexity" evidence="1">
    <location>
        <begin position="12"/>
        <end position="29"/>
    </location>
</feature>
<protein>
    <recommendedName>
        <fullName evidence="4">SMP domain-containing protein</fullName>
    </recommendedName>
</protein>